<comment type="catalytic activity">
    <reaction evidence="9 11">
        <text>N2 + 8 reduced [2Fe-2S]-[ferredoxin] + 16 ATP + 16 H2O = H2 + 8 oxidized [2Fe-2S]-[ferredoxin] + 2 NH4(+) + 16 ADP + 16 phosphate + 6 H(+)</text>
        <dbReference type="Rhea" id="RHEA:21448"/>
        <dbReference type="Rhea" id="RHEA-COMP:10000"/>
        <dbReference type="Rhea" id="RHEA-COMP:10001"/>
        <dbReference type="ChEBI" id="CHEBI:15377"/>
        <dbReference type="ChEBI" id="CHEBI:15378"/>
        <dbReference type="ChEBI" id="CHEBI:17997"/>
        <dbReference type="ChEBI" id="CHEBI:18276"/>
        <dbReference type="ChEBI" id="CHEBI:28938"/>
        <dbReference type="ChEBI" id="CHEBI:30616"/>
        <dbReference type="ChEBI" id="CHEBI:33737"/>
        <dbReference type="ChEBI" id="CHEBI:33738"/>
        <dbReference type="ChEBI" id="CHEBI:43474"/>
        <dbReference type="ChEBI" id="CHEBI:456216"/>
        <dbReference type="EC" id="1.18.6.1"/>
    </reaction>
</comment>
<evidence type="ECO:0000313" key="15">
    <source>
        <dbReference type="Proteomes" id="UP000028042"/>
    </source>
</evidence>
<dbReference type="AlphaFoldDB" id="A0A0H3J7G0"/>
<dbReference type="Gene3D" id="3.40.50.1980">
    <property type="entry name" value="Nitrogenase molybdenum iron protein domain"/>
    <property type="match status" value="3"/>
</dbReference>
<evidence type="ECO:0000256" key="8">
    <source>
        <dbReference type="ARBA" id="ARBA00023231"/>
    </source>
</evidence>
<dbReference type="EC" id="1.18.6.1" evidence="11"/>
<evidence type="ECO:0000313" key="13">
    <source>
        <dbReference type="EMBL" id="AJA53844.1"/>
    </source>
</evidence>
<dbReference type="KEGG" id="cpae:CPAST_c38180"/>
<evidence type="ECO:0000256" key="1">
    <source>
        <dbReference type="ARBA" id="ARBA00001919"/>
    </source>
</evidence>
<keyword evidence="8 10" id="KW-0535">Nitrogen fixation</keyword>
<evidence type="ECO:0000256" key="7">
    <source>
        <dbReference type="ARBA" id="ARBA00023014"/>
    </source>
</evidence>
<keyword evidence="16" id="KW-1185">Reference proteome</keyword>
<comment type="similarity">
    <text evidence="10">Belongs to the NifD/NifK/NifE/NifN family.</text>
</comment>
<sequence length="548" mass="62103">MFVRIQDSFLLNVMTTLYKEEKFMPYHTFKCSECIPERGKHAVDKGEGEDLTDALPLGYLNTIPGTISERGCAYCGAKHVIGTPMKDVIHMSHGPIGCTYDTWQTKRYISDNNNFQLKYTFATDVKEKNIVFGAEKVLKQNIIEAFKVFPHIKRMTIYQTCGTALIGDDIEAVTKQVKAEMPDVDIFVCNSPGFAGPSQSGGHHKITIGWVNQKVGTYEPEITSPYVINYIGEYNIQGDQEIMQDYFKRMGIQVLSTFTGNGSYDDLRGMHLAHLNVLECARSAEYLANELRQRYGTPRLDIDGFGFKALGESLRKIGIFFGIEERAQQIIDEEIARWKPELDWYKERLKVKKVCLWPGGSKLWHWAHAIHEEMGVEVVSVYTKFGHQGDMEKGISRCEAGALAIDDPNELESLEAMRTLKPDCIFTGKRPGEFAKKVGVPYLNAHAYHNGPYKGFEGWVRFARDIYNAIYSPVHKLAMVDITKDEISNVNFETPGMLSDVNLSEEVKSSTVLRQYTGKYDNVSSIRSKTIEDYPYLKQAKEAVESKK</sequence>
<dbReference type="PANTHER" id="PTHR43457:SF1">
    <property type="entry name" value="NITROGENASE MOLYBDENUM-IRON PROTEIN ALPHA CHAIN"/>
    <property type="match status" value="1"/>
</dbReference>
<dbReference type="InterPro" id="IPR000510">
    <property type="entry name" value="Nase/OxRdtase_comp1"/>
</dbReference>
<dbReference type="EMBL" id="JPGY02000001">
    <property type="protein sequence ID" value="KRU14131.1"/>
    <property type="molecule type" value="Genomic_DNA"/>
</dbReference>
<dbReference type="GO" id="GO:0005524">
    <property type="term" value="F:ATP binding"/>
    <property type="evidence" value="ECO:0007669"/>
    <property type="project" value="UniProtKB-KW"/>
</dbReference>
<dbReference type="Proteomes" id="UP000028042">
    <property type="component" value="Unassembled WGS sequence"/>
</dbReference>
<dbReference type="InterPro" id="IPR010143">
    <property type="entry name" value="Nase_comp1_asu"/>
</dbReference>
<dbReference type="CDD" id="cd01977">
    <property type="entry name" value="Nitrogenase_VFe_alpha"/>
    <property type="match status" value="1"/>
</dbReference>
<dbReference type="PATRIC" id="fig|1262449.7.peg.3848"/>
<evidence type="ECO:0000256" key="11">
    <source>
        <dbReference type="RuleBase" id="RU004022"/>
    </source>
</evidence>
<evidence type="ECO:0000256" key="6">
    <source>
        <dbReference type="ARBA" id="ARBA00023004"/>
    </source>
</evidence>
<dbReference type="NCBIfam" id="TIGR01861">
    <property type="entry name" value="ANFD"/>
    <property type="match status" value="1"/>
</dbReference>
<organism evidence="13 16">
    <name type="scientific">Clostridium pasteurianum DSM 525 = ATCC 6013</name>
    <dbReference type="NCBI Taxonomy" id="1262449"/>
    <lineage>
        <taxon>Bacteria</taxon>
        <taxon>Bacillati</taxon>
        <taxon>Bacillota</taxon>
        <taxon>Clostridia</taxon>
        <taxon>Eubacteriales</taxon>
        <taxon>Clostridiaceae</taxon>
        <taxon>Clostridium</taxon>
    </lineage>
</organism>
<dbReference type="PROSITE" id="PS00090">
    <property type="entry name" value="NITROGENASE_1_2"/>
    <property type="match status" value="1"/>
</dbReference>
<dbReference type="PROSITE" id="PS00699">
    <property type="entry name" value="NITROGENASE_1_1"/>
    <property type="match status" value="1"/>
</dbReference>
<dbReference type="Proteomes" id="UP000030905">
    <property type="component" value="Chromosome"/>
</dbReference>
<reference evidence="14 15" key="3">
    <citation type="journal article" name="Genome Announc.">
        <title>Improved Draft Genome Sequence of Clostridium pasteurianum Strain ATCC 6013 (DSM 525) Using a Hybrid Next-Generation Sequencing Approach.</title>
        <authorList>
            <person name="Pyne M.E."/>
            <person name="Utturkar S."/>
            <person name="Brown S.D."/>
            <person name="Moo-Young M."/>
            <person name="Chung D.A."/>
            <person name="Chou C.P."/>
        </authorList>
    </citation>
    <scope>NUCLEOTIDE SEQUENCE [LARGE SCALE GENOMIC DNA]</scope>
    <source>
        <strain evidence="14 15">ATCC 6013</strain>
    </source>
</reference>
<protein>
    <recommendedName>
        <fullName evidence="11">Nitrogenase protein alpha chain</fullName>
        <ecNumber evidence="11">1.18.6.1</ecNumber>
    </recommendedName>
</protein>
<proteinExistence type="inferred from homology"/>
<accession>A0A0H3J7G0</accession>
<reference evidence="13 16" key="1">
    <citation type="journal article" date="2015" name="Genome Announc.">
        <title>Complete Genome Sequence of the Nitrogen-Fixing and Solvent-Producing Clostridium pasteurianum DSM 525.</title>
        <authorList>
            <person name="Poehlein A."/>
            <person name="Grosse-Honebrink A."/>
            <person name="Zhang Y."/>
            <person name="Minton N.P."/>
            <person name="Daniel R."/>
        </authorList>
    </citation>
    <scope>NUCLEOTIDE SEQUENCE [LARGE SCALE GENOMIC DNA]</scope>
    <source>
        <strain evidence="13">DSM 525</strain>
        <strain evidence="16">DSM 525 / ATCC 6013</strain>
    </source>
</reference>
<keyword evidence="2 11" id="KW-0479">Metal-binding</keyword>
<dbReference type="NCBIfam" id="TIGR01284">
    <property type="entry name" value="alt_nitrog_alph"/>
    <property type="match status" value="1"/>
</dbReference>
<dbReference type="GO" id="GO:0016163">
    <property type="term" value="F:nitrogenase activity"/>
    <property type="evidence" value="ECO:0007669"/>
    <property type="project" value="UniProtKB-EC"/>
</dbReference>
<dbReference type="SUPFAM" id="SSF53807">
    <property type="entry name" value="Helical backbone' metal receptor"/>
    <property type="match status" value="1"/>
</dbReference>
<evidence type="ECO:0000256" key="9">
    <source>
        <dbReference type="ARBA" id="ARBA00047967"/>
    </source>
</evidence>
<keyword evidence="7" id="KW-0411">Iron-sulfur</keyword>
<dbReference type="KEGG" id="cpat:CLPA_c38180"/>
<gene>
    <name evidence="13" type="primary">anfD</name>
    <name evidence="13" type="ORF">CLPA_c38180</name>
    <name evidence="14" type="ORF">CP6013_03387</name>
</gene>
<dbReference type="NCBIfam" id="TIGR01862">
    <property type="entry name" value="N2-ase-Ialpha"/>
    <property type="match status" value="1"/>
</dbReference>
<dbReference type="InterPro" id="IPR000318">
    <property type="entry name" value="Nase_comp1_CS"/>
</dbReference>
<name>A0A0H3J7G0_CLOPA</name>
<dbReference type="InterPro" id="IPR011290">
    <property type="entry name" value="Nase_Fe-Fe_asu"/>
</dbReference>
<evidence type="ECO:0000313" key="16">
    <source>
        <dbReference type="Proteomes" id="UP000030905"/>
    </source>
</evidence>
<evidence type="ECO:0000259" key="12">
    <source>
        <dbReference type="Pfam" id="PF00148"/>
    </source>
</evidence>
<comment type="cofactor">
    <cofactor evidence="1">
        <name>[8Fe-7S] cluster</name>
        <dbReference type="ChEBI" id="CHEBI:21143"/>
    </cofactor>
</comment>
<keyword evidence="3" id="KW-0547">Nucleotide-binding</keyword>
<keyword evidence="5 11" id="KW-0560">Oxidoreductase</keyword>
<evidence type="ECO:0000256" key="10">
    <source>
        <dbReference type="RuleBase" id="RU004021"/>
    </source>
</evidence>
<evidence type="ECO:0000256" key="3">
    <source>
        <dbReference type="ARBA" id="ARBA00022741"/>
    </source>
</evidence>
<dbReference type="InterPro" id="IPR005974">
    <property type="entry name" value="Nase_asu"/>
</dbReference>
<evidence type="ECO:0000256" key="5">
    <source>
        <dbReference type="ARBA" id="ARBA00023002"/>
    </source>
</evidence>
<evidence type="ECO:0000256" key="4">
    <source>
        <dbReference type="ARBA" id="ARBA00022840"/>
    </source>
</evidence>
<dbReference type="Pfam" id="PF00148">
    <property type="entry name" value="Oxidored_nitro"/>
    <property type="match status" value="1"/>
</dbReference>
<reference evidence="14" key="2">
    <citation type="submission" date="2015-10" db="EMBL/GenBank/DDBJ databases">
        <title>Improved Draft Genome Sequence of Clostridium pasteurianum Strain ATCC 6013 (DSM 525) Using a Hybrid Next-Generation Sequencing Approach.</title>
        <authorList>
            <person name="Pyne M.E."/>
            <person name="Utturkar S.M."/>
            <person name="Brown S.D."/>
            <person name="Moo-Young M."/>
            <person name="Chung D.A."/>
            <person name="Chou P.C."/>
        </authorList>
    </citation>
    <scope>NUCLEOTIDE SEQUENCE</scope>
    <source>
        <strain evidence="14">ATCC 6013</strain>
    </source>
</reference>
<dbReference type="eggNOG" id="COG2710">
    <property type="taxonomic scope" value="Bacteria"/>
</dbReference>
<evidence type="ECO:0000313" key="14">
    <source>
        <dbReference type="EMBL" id="KRU14131.1"/>
    </source>
</evidence>
<dbReference type="GO" id="GO:0051536">
    <property type="term" value="F:iron-sulfur cluster binding"/>
    <property type="evidence" value="ECO:0007669"/>
    <property type="project" value="UniProtKB-KW"/>
</dbReference>
<feature type="domain" description="Nitrogenase/oxidoreductase component 1" evidence="12">
    <location>
        <begin position="72"/>
        <end position="470"/>
    </location>
</feature>
<evidence type="ECO:0000256" key="2">
    <source>
        <dbReference type="ARBA" id="ARBA00022723"/>
    </source>
</evidence>
<dbReference type="EMBL" id="CP009268">
    <property type="protein sequence ID" value="AJA53844.1"/>
    <property type="molecule type" value="Genomic_DNA"/>
</dbReference>
<dbReference type="GO" id="GO:0046872">
    <property type="term" value="F:metal ion binding"/>
    <property type="evidence" value="ECO:0007669"/>
    <property type="project" value="UniProtKB-KW"/>
</dbReference>
<keyword evidence="4" id="KW-0067">ATP-binding</keyword>
<dbReference type="PANTHER" id="PTHR43457">
    <property type="entry name" value="NITROGENASE MOLYBDENUM-IRON PROTEIN ALPHA CHAIN"/>
    <property type="match status" value="1"/>
</dbReference>
<keyword evidence="6 11" id="KW-0408">Iron</keyword>